<gene>
    <name evidence="8" type="ORF">FKY71_06470</name>
</gene>
<dbReference type="GO" id="GO:0005886">
    <property type="term" value="C:plasma membrane"/>
    <property type="evidence" value="ECO:0007669"/>
    <property type="project" value="UniProtKB-SubCell"/>
</dbReference>
<evidence type="ECO:0000259" key="7">
    <source>
        <dbReference type="Pfam" id="PF00482"/>
    </source>
</evidence>
<evidence type="ECO:0000256" key="2">
    <source>
        <dbReference type="ARBA" id="ARBA00022475"/>
    </source>
</evidence>
<dbReference type="InterPro" id="IPR042094">
    <property type="entry name" value="T2SS_GspF_sf"/>
</dbReference>
<accession>A0A540VSW5</accession>
<protein>
    <submittedName>
        <fullName evidence="8">Type II secretion system F family protein</fullName>
    </submittedName>
</protein>
<evidence type="ECO:0000256" key="6">
    <source>
        <dbReference type="SAM" id="Phobius"/>
    </source>
</evidence>
<feature type="transmembrane region" description="Helical" evidence="6">
    <location>
        <begin position="267"/>
        <end position="289"/>
    </location>
</feature>
<keyword evidence="3 6" id="KW-0812">Transmembrane</keyword>
<keyword evidence="4 6" id="KW-1133">Transmembrane helix</keyword>
<feature type="domain" description="Type II secretion system protein GspF" evidence="7">
    <location>
        <begin position="157"/>
        <end position="284"/>
    </location>
</feature>
<comment type="subcellular location">
    <subcellularLocation>
        <location evidence="1">Cell membrane</location>
        <topology evidence="1">Multi-pass membrane protein</topology>
    </subcellularLocation>
</comment>
<dbReference type="EMBL" id="VIFK01000036">
    <property type="protein sequence ID" value="TQE99849.1"/>
    <property type="molecule type" value="Genomic_DNA"/>
</dbReference>
<dbReference type="AlphaFoldDB" id="A0A540VSW5"/>
<proteinExistence type="predicted"/>
<dbReference type="InterPro" id="IPR018076">
    <property type="entry name" value="T2SS_GspF_dom"/>
</dbReference>
<evidence type="ECO:0000313" key="9">
    <source>
        <dbReference type="Proteomes" id="UP000315400"/>
    </source>
</evidence>
<dbReference type="PANTHER" id="PTHR35007:SF2">
    <property type="entry name" value="PILUS ASSEMBLE PROTEIN"/>
    <property type="match status" value="1"/>
</dbReference>
<dbReference type="PANTHER" id="PTHR35007">
    <property type="entry name" value="INTEGRAL MEMBRANE PROTEIN-RELATED"/>
    <property type="match status" value="1"/>
</dbReference>
<sequence>MFDLLLSSPLVPILAVGVSITAACAVLGVAYSLAPKADRTWKDPMPSGFYFAVALMHPVMPALPVPDSSRKAIQAKLYSAGLAYAIRPEEIIACRWCGGLIGFGSFCLVGTILGLSWQMTLLLALGSIALGFRYTDIVLSDRIKKRHHRIQKEFPFFLDLLLLCLKVGLTFTAALEHTIAKMSDSPLREEFERAMRDIRTGVPRRDALSRTSDRIGLPAVTNFVGAVNQSEESGAPLTDTLGAQAEQRLEERFQKAEEQANKAPVKLMFPLVAFLLPTTLIIIFFPIAVKLFTSGATSFF</sequence>
<reference evidence="8 9" key="1">
    <citation type="submission" date="2019-06" db="EMBL/GenBank/DDBJ databases">
        <title>Metagenome assembled Genome of Spiribacter salinus SL48-SHIP from the microbial mat of Salt Lake 48 (Novosibirsk region, Russia).</title>
        <authorList>
            <person name="Shipova A."/>
            <person name="Rozanov A.S."/>
            <person name="Bryanskaya A.V."/>
            <person name="Peltek S.E."/>
        </authorList>
    </citation>
    <scope>NUCLEOTIDE SEQUENCE [LARGE SCALE GENOMIC DNA]</scope>
    <source>
        <strain evidence="8">SL48-SHIP-2</strain>
    </source>
</reference>
<evidence type="ECO:0000256" key="5">
    <source>
        <dbReference type="ARBA" id="ARBA00023136"/>
    </source>
</evidence>
<evidence type="ECO:0000256" key="3">
    <source>
        <dbReference type="ARBA" id="ARBA00022692"/>
    </source>
</evidence>
<evidence type="ECO:0000313" key="8">
    <source>
        <dbReference type="EMBL" id="TQE99849.1"/>
    </source>
</evidence>
<feature type="transmembrane region" description="Helical" evidence="6">
    <location>
        <begin position="119"/>
        <end position="135"/>
    </location>
</feature>
<feature type="transmembrane region" description="Helical" evidence="6">
    <location>
        <begin position="156"/>
        <end position="175"/>
    </location>
</feature>
<comment type="caution">
    <text evidence="8">The sequence shown here is derived from an EMBL/GenBank/DDBJ whole genome shotgun (WGS) entry which is preliminary data.</text>
</comment>
<name>A0A540VSW5_9GAMM</name>
<dbReference type="Pfam" id="PF00482">
    <property type="entry name" value="T2SSF"/>
    <property type="match status" value="1"/>
</dbReference>
<evidence type="ECO:0000256" key="4">
    <source>
        <dbReference type="ARBA" id="ARBA00022989"/>
    </source>
</evidence>
<feature type="transmembrane region" description="Helical" evidence="6">
    <location>
        <begin position="92"/>
        <end position="113"/>
    </location>
</feature>
<feature type="transmembrane region" description="Helical" evidence="6">
    <location>
        <begin position="12"/>
        <end position="34"/>
    </location>
</feature>
<dbReference type="Gene3D" id="1.20.81.30">
    <property type="entry name" value="Type II secretion system (T2SS), domain F"/>
    <property type="match status" value="1"/>
</dbReference>
<keyword evidence="5 6" id="KW-0472">Membrane</keyword>
<keyword evidence="2" id="KW-1003">Cell membrane</keyword>
<organism evidence="8 9">
    <name type="scientific">Spiribacter salinus</name>
    <dbReference type="NCBI Taxonomy" id="1335746"/>
    <lineage>
        <taxon>Bacteria</taxon>
        <taxon>Pseudomonadati</taxon>
        <taxon>Pseudomonadota</taxon>
        <taxon>Gammaproteobacteria</taxon>
        <taxon>Chromatiales</taxon>
        <taxon>Ectothiorhodospiraceae</taxon>
        <taxon>Spiribacter</taxon>
    </lineage>
</organism>
<evidence type="ECO:0000256" key="1">
    <source>
        <dbReference type="ARBA" id="ARBA00004651"/>
    </source>
</evidence>
<dbReference type="Proteomes" id="UP000315400">
    <property type="component" value="Unassembled WGS sequence"/>
</dbReference>